<sequence>MQKKKTMITFNQLRQKAQKQSCSTCDSEKLNNNSLSLRADHVVSDNSFSAYSTNHTPRFMLNKKNNRLIESRKWRSTNALPSPLRHCSPVPDDEAIYRILPAPSVSPGTAYADNEIASILSQSIPSDSTSPSYPCTNRSIDIHYNPIPMRAFEFNEEDDGEYCSRCSNPGIFQ</sequence>
<gene>
    <name evidence="1" type="ORF">ENUP19_0378G0007</name>
</gene>
<name>A0ABQ0DZF8_9EUKA</name>
<organism evidence="1 2">
    <name type="scientific">Entamoeba nuttalli</name>
    <dbReference type="NCBI Taxonomy" id="412467"/>
    <lineage>
        <taxon>Eukaryota</taxon>
        <taxon>Amoebozoa</taxon>
        <taxon>Evosea</taxon>
        <taxon>Archamoebae</taxon>
        <taxon>Mastigamoebida</taxon>
        <taxon>Entamoebidae</taxon>
        <taxon>Entamoeba</taxon>
    </lineage>
</organism>
<evidence type="ECO:0000313" key="1">
    <source>
        <dbReference type="EMBL" id="GAB1228127.1"/>
    </source>
</evidence>
<protein>
    <submittedName>
        <fullName evidence="1">Uncharacterized protein</fullName>
    </submittedName>
</protein>
<proteinExistence type="predicted"/>
<dbReference type="Proteomes" id="UP001628156">
    <property type="component" value="Unassembled WGS sequence"/>
</dbReference>
<evidence type="ECO:0000313" key="2">
    <source>
        <dbReference type="Proteomes" id="UP001628156"/>
    </source>
</evidence>
<keyword evidence="2" id="KW-1185">Reference proteome</keyword>
<accession>A0ABQ0DZF8</accession>
<dbReference type="EMBL" id="BAAFRS010000378">
    <property type="protein sequence ID" value="GAB1228127.1"/>
    <property type="molecule type" value="Genomic_DNA"/>
</dbReference>
<reference evidence="1 2" key="1">
    <citation type="journal article" date="2019" name="PLoS Negl. Trop. Dis.">
        <title>Whole genome sequencing of Entamoeba nuttalli reveals mammalian host-related molecular signatures and a novel octapeptide-repeat surface protein.</title>
        <authorList>
            <person name="Tanaka M."/>
            <person name="Makiuchi T."/>
            <person name="Komiyama T."/>
            <person name="Shiina T."/>
            <person name="Osaki K."/>
            <person name="Tachibana H."/>
        </authorList>
    </citation>
    <scope>NUCLEOTIDE SEQUENCE [LARGE SCALE GENOMIC DNA]</scope>
    <source>
        <strain evidence="1 2">P19-061405</strain>
    </source>
</reference>
<comment type="caution">
    <text evidence="1">The sequence shown here is derived from an EMBL/GenBank/DDBJ whole genome shotgun (WGS) entry which is preliminary data.</text>
</comment>